<dbReference type="PROSITE" id="PS00061">
    <property type="entry name" value="ADH_SHORT"/>
    <property type="match status" value="1"/>
</dbReference>
<dbReference type="EMBL" id="CP032828">
    <property type="protein sequence ID" value="AYJ85134.1"/>
    <property type="molecule type" value="Genomic_DNA"/>
</dbReference>
<name>A0A494TD06_SPHPE</name>
<reference evidence="4 5" key="1">
    <citation type="submission" date="2018-09" db="EMBL/GenBank/DDBJ databases">
        <title>Sphingomonas peninsula sp. nov., isolated from fildes peninsula, Antarctic soil.</title>
        <authorList>
            <person name="Yingchao G."/>
        </authorList>
    </citation>
    <scope>NUCLEOTIDE SEQUENCE [LARGE SCALE GENOMIC DNA]</scope>
    <source>
        <strain evidence="4 5">YZ-8</strain>
        <plasmid evidence="4 5">unnamed1</plasmid>
    </source>
</reference>
<dbReference type="Gene3D" id="3.40.50.720">
    <property type="entry name" value="NAD(P)-binding Rossmann-like Domain"/>
    <property type="match status" value="1"/>
</dbReference>
<dbReference type="Proteomes" id="UP000276254">
    <property type="component" value="Plasmid unnamed1"/>
</dbReference>
<evidence type="ECO:0000256" key="1">
    <source>
        <dbReference type="ARBA" id="ARBA00006484"/>
    </source>
</evidence>
<accession>A0A494TD06</accession>
<proteinExistence type="inferred from homology"/>
<evidence type="ECO:0000313" key="4">
    <source>
        <dbReference type="EMBL" id="AYJ85134.1"/>
    </source>
</evidence>
<protein>
    <submittedName>
        <fullName evidence="4">SDR family oxidoreductase</fullName>
    </submittedName>
</protein>
<evidence type="ECO:0000313" key="5">
    <source>
        <dbReference type="Proteomes" id="UP000276254"/>
    </source>
</evidence>
<dbReference type="InterPro" id="IPR002347">
    <property type="entry name" value="SDR_fam"/>
</dbReference>
<dbReference type="InterPro" id="IPR020904">
    <property type="entry name" value="Sc_DH/Rdtase_CS"/>
</dbReference>
<keyword evidence="4" id="KW-0614">Plasmid</keyword>
<dbReference type="PRINTS" id="PR00080">
    <property type="entry name" value="SDRFAMILY"/>
</dbReference>
<gene>
    <name evidence="4" type="ORF">D3Y57_03620</name>
</gene>
<evidence type="ECO:0000256" key="3">
    <source>
        <dbReference type="RuleBase" id="RU000363"/>
    </source>
</evidence>
<dbReference type="CDD" id="cd05233">
    <property type="entry name" value="SDR_c"/>
    <property type="match status" value="1"/>
</dbReference>
<dbReference type="PRINTS" id="PR00081">
    <property type="entry name" value="GDHRDH"/>
</dbReference>
<dbReference type="AlphaFoldDB" id="A0A494TD06"/>
<dbReference type="GO" id="GO:0016491">
    <property type="term" value="F:oxidoreductase activity"/>
    <property type="evidence" value="ECO:0007669"/>
    <property type="project" value="UniProtKB-KW"/>
</dbReference>
<dbReference type="InterPro" id="IPR036291">
    <property type="entry name" value="NAD(P)-bd_dom_sf"/>
</dbReference>
<keyword evidence="5" id="KW-1185">Reference proteome</keyword>
<evidence type="ECO:0000256" key="2">
    <source>
        <dbReference type="ARBA" id="ARBA00023002"/>
    </source>
</evidence>
<dbReference type="PANTHER" id="PTHR43669:SF3">
    <property type="entry name" value="ALCOHOL DEHYDROGENASE, PUTATIVE (AFU_ORTHOLOGUE AFUA_3G03445)-RELATED"/>
    <property type="match status" value="1"/>
</dbReference>
<dbReference type="SUPFAM" id="SSF51735">
    <property type="entry name" value="NAD(P)-binding Rossmann-fold domains"/>
    <property type="match status" value="1"/>
</dbReference>
<dbReference type="OrthoDB" id="9810734at2"/>
<comment type="similarity">
    <text evidence="1 3">Belongs to the short-chain dehydrogenases/reductases (SDR) family.</text>
</comment>
<dbReference type="Pfam" id="PF00106">
    <property type="entry name" value="adh_short"/>
    <property type="match status" value="1"/>
</dbReference>
<dbReference type="PANTHER" id="PTHR43669">
    <property type="entry name" value="5-KETO-D-GLUCONATE 5-REDUCTASE"/>
    <property type="match status" value="1"/>
</dbReference>
<sequence length="263" mass="27651">MTALAGKVAIVTGASKGMGRHFVDALVAAGARVACLARASAELDAVVARHGDKVAGFPCDVSSVTAVDAAISAVAAHFGSIDILVNNAAIFFPFLLEEAKPEQVERHIGVNLLGPIWCIRAAIPHLRKSKGQIVTISSESVRMPFPYLTIYAATKAAVETLSQGLRDELREHDIRVSVLRSGSVAGGTGGAEWDPEVAQRFFETIKRTGHAAFTGDYTEPQTMAATLVAVLSLPADVNIDLIEARSAYAANEGSLARASANRT</sequence>
<geneLocation type="plasmid" evidence="4">
    <name>unnamed1</name>
</geneLocation>
<dbReference type="KEGG" id="spha:D3Y57_03620"/>
<organism evidence="4 5">
    <name type="scientific">Sphingomonas paeninsulae</name>
    <dbReference type="NCBI Taxonomy" id="2319844"/>
    <lineage>
        <taxon>Bacteria</taxon>
        <taxon>Pseudomonadati</taxon>
        <taxon>Pseudomonadota</taxon>
        <taxon>Alphaproteobacteria</taxon>
        <taxon>Sphingomonadales</taxon>
        <taxon>Sphingomonadaceae</taxon>
        <taxon>Sphingomonas</taxon>
    </lineage>
</organism>
<dbReference type="RefSeq" id="WP_121151422.1">
    <property type="nucleotide sequence ID" value="NZ_CP032828.1"/>
</dbReference>
<keyword evidence="2" id="KW-0560">Oxidoreductase</keyword>